<gene>
    <name evidence="1" type="ORF">BDN72DRAFT_839411</name>
</gene>
<organism evidence="1 2">
    <name type="scientific">Pluteus cervinus</name>
    <dbReference type="NCBI Taxonomy" id="181527"/>
    <lineage>
        <taxon>Eukaryota</taxon>
        <taxon>Fungi</taxon>
        <taxon>Dikarya</taxon>
        <taxon>Basidiomycota</taxon>
        <taxon>Agaricomycotina</taxon>
        <taxon>Agaricomycetes</taxon>
        <taxon>Agaricomycetidae</taxon>
        <taxon>Agaricales</taxon>
        <taxon>Pluteineae</taxon>
        <taxon>Pluteaceae</taxon>
        <taxon>Pluteus</taxon>
    </lineage>
</organism>
<evidence type="ECO:0000313" key="2">
    <source>
        <dbReference type="Proteomes" id="UP000308600"/>
    </source>
</evidence>
<dbReference type="EMBL" id="ML208318">
    <property type="protein sequence ID" value="TFK70102.1"/>
    <property type="molecule type" value="Genomic_DNA"/>
</dbReference>
<feature type="non-terminal residue" evidence="1">
    <location>
        <position position="1"/>
    </location>
</feature>
<keyword evidence="2" id="KW-1185">Reference proteome</keyword>
<protein>
    <submittedName>
        <fullName evidence="1">Uncharacterized protein</fullName>
    </submittedName>
</protein>
<evidence type="ECO:0000313" key="1">
    <source>
        <dbReference type="EMBL" id="TFK70102.1"/>
    </source>
</evidence>
<name>A0ACD3AYQ0_9AGAR</name>
<sequence>VRPTPGFLRGFDSQTILRNLTSLGLSAIRRGFYLQYFYHCPALRELKINNCKFDSQDTLPASDTPRPQLHSLHLRADGLAQMRILEWMLTPEGAFDLTALTTFITLDYTDEPEAYTWIQEVVKLCAPTLRDLMINPPTRLAGLSPVITPDYLLHPSTLSNLRFFTISIIQDSVDYSNFIPWMKAFFSQFPSENRLEEIRIPCMFMGPEAAPGDLGPPIMAYNMESYDWNALDTALDSHRLNKLQRVVFGIYDIYDQANGSETLGPLLRGLLPRLNARGILEIVKSETHGYLAKEERWWHIG</sequence>
<proteinExistence type="predicted"/>
<reference evidence="1 2" key="1">
    <citation type="journal article" date="2019" name="Nat. Ecol. Evol.">
        <title>Megaphylogeny resolves global patterns of mushroom evolution.</title>
        <authorList>
            <person name="Varga T."/>
            <person name="Krizsan K."/>
            <person name="Foldi C."/>
            <person name="Dima B."/>
            <person name="Sanchez-Garcia M."/>
            <person name="Sanchez-Ramirez S."/>
            <person name="Szollosi G.J."/>
            <person name="Szarkandi J.G."/>
            <person name="Papp V."/>
            <person name="Albert L."/>
            <person name="Andreopoulos W."/>
            <person name="Angelini C."/>
            <person name="Antonin V."/>
            <person name="Barry K.W."/>
            <person name="Bougher N.L."/>
            <person name="Buchanan P."/>
            <person name="Buyck B."/>
            <person name="Bense V."/>
            <person name="Catcheside P."/>
            <person name="Chovatia M."/>
            <person name="Cooper J."/>
            <person name="Damon W."/>
            <person name="Desjardin D."/>
            <person name="Finy P."/>
            <person name="Geml J."/>
            <person name="Haridas S."/>
            <person name="Hughes K."/>
            <person name="Justo A."/>
            <person name="Karasinski D."/>
            <person name="Kautmanova I."/>
            <person name="Kiss B."/>
            <person name="Kocsube S."/>
            <person name="Kotiranta H."/>
            <person name="LaButti K.M."/>
            <person name="Lechner B.E."/>
            <person name="Liimatainen K."/>
            <person name="Lipzen A."/>
            <person name="Lukacs Z."/>
            <person name="Mihaltcheva S."/>
            <person name="Morgado L.N."/>
            <person name="Niskanen T."/>
            <person name="Noordeloos M.E."/>
            <person name="Ohm R.A."/>
            <person name="Ortiz-Santana B."/>
            <person name="Ovrebo C."/>
            <person name="Racz N."/>
            <person name="Riley R."/>
            <person name="Savchenko A."/>
            <person name="Shiryaev A."/>
            <person name="Soop K."/>
            <person name="Spirin V."/>
            <person name="Szebenyi C."/>
            <person name="Tomsovsky M."/>
            <person name="Tulloss R.E."/>
            <person name="Uehling J."/>
            <person name="Grigoriev I.V."/>
            <person name="Vagvolgyi C."/>
            <person name="Papp T."/>
            <person name="Martin F.M."/>
            <person name="Miettinen O."/>
            <person name="Hibbett D.S."/>
            <person name="Nagy L.G."/>
        </authorList>
    </citation>
    <scope>NUCLEOTIDE SEQUENCE [LARGE SCALE GENOMIC DNA]</scope>
    <source>
        <strain evidence="1 2">NL-1719</strain>
    </source>
</reference>
<dbReference type="Proteomes" id="UP000308600">
    <property type="component" value="Unassembled WGS sequence"/>
</dbReference>
<accession>A0ACD3AYQ0</accession>